<evidence type="ECO:0000313" key="3">
    <source>
        <dbReference type="EMBL" id="GMM61048.1"/>
    </source>
</evidence>
<proteinExistence type="predicted"/>
<protein>
    <recommendedName>
        <fullName evidence="1">Probable branched-chain-amino-acid aminotransferase</fullName>
    </recommendedName>
</protein>
<dbReference type="PANTHER" id="PTHR11236">
    <property type="entry name" value="AMINOBENZOATE/ANTHRANILATE SYNTHASE"/>
    <property type="match status" value="1"/>
</dbReference>
<dbReference type="Pfam" id="PF01063">
    <property type="entry name" value="Aminotran_4"/>
    <property type="match status" value="1"/>
</dbReference>
<dbReference type="InterPro" id="IPR015890">
    <property type="entry name" value="Chorismate_C"/>
</dbReference>
<evidence type="ECO:0000256" key="1">
    <source>
        <dbReference type="ARBA" id="ARBA00014472"/>
    </source>
</evidence>
<dbReference type="Proteomes" id="UP001187221">
    <property type="component" value="Unassembled WGS sequence"/>
</dbReference>
<organism evidence="3 4">
    <name type="scientific">Novosphingobium pituita</name>
    <dbReference type="NCBI Taxonomy" id="3056842"/>
    <lineage>
        <taxon>Bacteria</taxon>
        <taxon>Pseudomonadati</taxon>
        <taxon>Pseudomonadota</taxon>
        <taxon>Alphaproteobacteria</taxon>
        <taxon>Sphingomonadales</taxon>
        <taxon>Sphingomonadaceae</taxon>
        <taxon>Novosphingobium</taxon>
    </lineage>
</organism>
<dbReference type="InterPro" id="IPR043131">
    <property type="entry name" value="BCAT-like_N"/>
</dbReference>
<dbReference type="InterPro" id="IPR005802">
    <property type="entry name" value="ADC_synth_comp_1"/>
</dbReference>
<dbReference type="InterPro" id="IPR019999">
    <property type="entry name" value="Anth_synth_I-like"/>
</dbReference>
<dbReference type="Gene3D" id="3.30.470.10">
    <property type="match status" value="1"/>
</dbReference>
<evidence type="ECO:0000313" key="4">
    <source>
        <dbReference type="Proteomes" id="UP001187221"/>
    </source>
</evidence>
<dbReference type="Gene3D" id="3.60.120.10">
    <property type="entry name" value="Anthranilate synthase"/>
    <property type="match status" value="1"/>
</dbReference>
<dbReference type="InterPro" id="IPR005801">
    <property type="entry name" value="ADC_synthase"/>
</dbReference>
<accession>A0ABQ6P733</accession>
<dbReference type="SUPFAM" id="SSF56752">
    <property type="entry name" value="D-aminoacid aminotransferase-like PLP-dependent enzymes"/>
    <property type="match status" value="1"/>
</dbReference>
<dbReference type="InterPro" id="IPR043132">
    <property type="entry name" value="BCAT-like_C"/>
</dbReference>
<sequence length="647" mass="68239">MMGAGPRGVFAAKPGFARAFLPLCRAAMTRAPFLLLDDARPDARSDGRSGARLYQDPLEIVVARRPDEVEAALARIGVTPGWWAGAIAYEAGLCLEERLGPRAGARSGAAGPLVWFARFGTMTRMDSAGVTAWLARETQGEGRPVESRLGPLEPQHSPGGYGRAFDRVQEAIRAGDIYQANLTFQLAGSWSGDPLAIYASLRAAAQAGHGAVLWDGSHWHLSVSPELFFQLDGSTVTVRPMKGTAPRGRTADEDAALKAALAANAKDRAENLMIVDLMRNDLSRVAVPGTVRVEQPFAIETYPTVHQMVTTVTARLAPGEDAGSLLRAIFPCGSITGAPKIRAMELIDMAERDARGLYCGGIGHVDVPAGEGESCRDDAPATGGAAFNVAIRTVRLVPDHPGAAGGRATMGVGSAVVADSTRLGEWRECVVKGDFLRVNAGHADLIETMAFDPATGIALLEGHLERIGRSAHELGFAFDRHGVRNAIHALCFDLVAPSKVRLVLARSGAHALEATPLPAPFAGPVACAVLPLPVASGDWRLRHKTSDRGFYEAALKVARGAGAGEALLLRDDGWLTEGSFTSIFVEREGVLVTPPAARGLLPGVLRADLIAQGRAVEGDLSLDDLSGGFFIGNALRGLIPARLLGQD</sequence>
<dbReference type="InterPro" id="IPR036038">
    <property type="entry name" value="Aminotransferase-like"/>
</dbReference>
<comment type="caution">
    <text evidence="3">The sequence shown here is derived from an EMBL/GenBank/DDBJ whole genome shotgun (WGS) entry which is preliminary data.</text>
</comment>
<evidence type="ECO:0000259" key="2">
    <source>
        <dbReference type="Pfam" id="PF00425"/>
    </source>
</evidence>
<keyword evidence="4" id="KW-1185">Reference proteome</keyword>
<dbReference type="InterPro" id="IPR001544">
    <property type="entry name" value="Aminotrans_IV"/>
</dbReference>
<name>A0ABQ6P733_9SPHN</name>
<gene>
    <name evidence="3" type="primary">pabB</name>
    <name evidence="3" type="ORF">NUTIK01_18250</name>
</gene>
<dbReference type="PANTHER" id="PTHR11236:SF50">
    <property type="entry name" value="AMINODEOXYCHORISMATE SYNTHASE COMPONENT 1"/>
    <property type="match status" value="1"/>
</dbReference>
<dbReference type="Pfam" id="PF00425">
    <property type="entry name" value="Chorismate_bind"/>
    <property type="match status" value="1"/>
</dbReference>
<dbReference type="PRINTS" id="PR00095">
    <property type="entry name" value="ANTSNTHASEI"/>
</dbReference>
<feature type="domain" description="Chorismate-utilising enzyme C-terminal" evidence="2">
    <location>
        <begin position="160"/>
        <end position="432"/>
    </location>
</feature>
<dbReference type="SUPFAM" id="SSF56322">
    <property type="entry name" value="ADC synthase"/>
    <property type="match status" value="1"/>
</dbReference>
<dbReference type="NCBIfam" id="TIGR00553">
    <property type="entry name" value="pabB"/>
    <property type="match status" value="1"/>
</dbReference>
<reference evidence="3 4" key="1">
    <citation type="submission" date="2023-06" db="EMBL/GenBank/DDBJ databases">
        <title>Draft genome sequence of Novosphingobium sp. strain IK01.</title>
        <authorList>
            <person name="Hatamoto M."/>
            <person name="Ikarashi T."/>
            <person name="Yamaguchi T."/>
        </authorList>
    </citation>
    <scope>NUCLEOTIDE SEQUENCE [LARGE SCALE GENOMIC DNA]</scope>
    <source>
        <strain evidence="3 4">IK01</strain>
    </source>
</reference>
<dbReference type="Gene3D" id="3.20.10.10">
    <property type="entry name" value="D-amino Acid Aminotransferase, subunit A, domain 2"/>
    <property type="match status" value="1"/>
</dbReference>
<dbReference type="EMBL" id="BTFW01000001">
    <property type="protein sequence ID" value="GMM61048.1"/>
    <property type="molecule type" value="Genomic_DNA"/>
</dbReference>